<accession>A0A369WX34</accession>
<dbReference type="GO" id="GO:0005737">
    <property type="term" value="C:cytoplasm"/>
    <property type="evidence" value="ECO:0007669"/>
    <property type="project" value="TreeGrafter"/>
</dbReference>
<dbReference type="InterPro" id="IPR020471">
    <property type="entry name" value="AKR"/>
</dbReference>
<dbReference type="Pfam" id="PF00248">
    <property type="entry name" value="Aldo_ket_red"/>
    <property type="match status" value="1"/>
</dbReference>
<evidence type="ECO:0000256" key="1">
    <source>
        <dbReference type="ARBA" id="ARBA00023002"/>
    </source>
</evidence>
<name>A0A369WX34_9GAMM</name>
<dbReference type="PANTHER" id="PTHR43625">
    <property type="entry name" value="AFLATOXIN B1 ALDEHYDE REDUCTASE"/>
    <property type="match status" value="1"/>
</dbReference>
<keyword evidence="1" id="KW-0560">Oxidoreductase</keyword>
<reference evidence="3 4" key="1">
    <citation type="submission" date="2018-07" db="EMBL/GenBank/DDBJ databases">
        <title>Motiliproteus coralliicola sp. nov., a bacterium isolated from Coral.</title>
        <authorList>
            <person name="Wang G."/>
        </authorList>
    </citation>
    <scope>NUCLEOTIDE SEQUENCE [LARGE SCALE GENOMIC DNA]</scope>
    <source>
        <strain evidence="3 4">C34</strain>
    </source>
</reference>
<dbReference type="OrthoDB" id="9772407at2"/>
<protein>
    <submittedName>
        <fullName evidence="3">Aldo/keto reductase</fullName>
    </submittedName>
</protein>
<feature type="domain" description="NADP-dependent oxidoreductase" evidence="2">
    <location>
        <begin position="13"/>
        <end position="308"/>
    </location>
</feature>
<dbReference type="Gene3D" id="3.20.20.100">
    <property type="entry name" value="NADP-dependent oxidoreductase domain"/>
    <property type="match status" value="1"/>
</dbReference>
<dbReference type="InterPro" id="IPR036812">
    <property type="entry name" value="NAD(P)_OxRdtase_dom_sf"/>
</dbReference>
<sequence length="331" mass="36172">MDHVKLGPFELPPIGLGCMNLSSGYGPATAEARERLLPEALERGYRLFDTAAIYGHGDSENLIGTLLKPFRDQFVLASKGGLFRGDDGAPKVNGRPEVLRRECEKSLQRLDTEVIDLYYLHRLDPQVPVEESVGALGELVGEGKIQAIGLSEVCAETIRRGHREFPLSAVQSEYSLWSRTPERAVLPTCAELGITFVPFAPLGRGFLAGSATDLTAFDDGDIRLGIARPRFEPDNFAANLKLLQPLQQLADELGCTKAQLSLAWLLASSEHPMIPIPGTCRLDHMIENFDAGGIALTQAQYRLLDQAINDEQVAGARYSDPVMASIDSERD</sequence>
<dbReference type="InterPro" id="IPR023210">
    <property type="entry name" value="NADP_OxRdtase_dom"/>
</dbReference>
<evidence type="ECO:0000313" key="4">
    <source>
        <dbReference type="Proteomes" id="UP000253769"/>
    </source>
</evidence>
<keyword evidence="4" id="KW-1185">Reference proteome</keyword>
<dbReference type="RefSeq" id="WP_114694693.1">
    <property type="nucleotide sequence ID" value="NZ_QQOH01000001.1"/>
</dbReference>
<dbReference type="InterPro" id="IPR050791">
    <property type="entry name" value="Aldo-Keto_reductase"/>
</dbReference>
<dbReference type="PANTHER" id="PTHR43625:SF40">
    <property type="entry name" value="ALDO-KETO REDUCTASE YAKC [NADP(+)]"/>
    <property type="match status" value="1"/>
</dbReference>
<proteinExistence type="predicted"/>
<comment type="caution">
    <text evidence="3">The sequence shown here is derived from an EMBL/GenBank/DDBJ whole genome shotgun (WGS) entry which is preliminary data.</text>
</comment>
<gene>
    <name evidence="3" type="ORF">DV711_05935</name>
</gene>
<dbReference type="AlphaFoldDB" id="A0A369WX34"/>
<dbReference type="PRINTS" id="PR00069">
    <property type="entry name" value="ALDKETRDTASE"/>
</dbReference>
<dbReference type="SUPFAM" id="SSF51430">
    <property type="entry name" value="NAD(P)-linked oxidoreductase"/>
    <property type="match status" value="1"/>
</dbReference>
<dbReference type="GO" id="GO:0016491">
    <property type="term" value="F:oxidoreductase activity"/>
    <property type="evidence" value="ECO:0007669"/>
    <property type="project" value="UniProtKB-KW"/>
</dbReference>
<evidence type="ECO:0000259" key="2">
    <source>
        <dbReference type="Pfam" id="PF00248"/>
    </source>
</evidence>
<evidence type="ECO:0000313" key="3">
    <source>
        <dbReference type="EMBL" id="RDE25096.1"/>
    </source>
</evidence>
<dbReference type="Proteomes" id="UP000253769">
    <property type="component" value="Unassembled WGS sequence"/>
</dbReference>
<dbReference type="EMBL" id="QQOH01000001">
    <property type="protein sequence ID" value="RDE25096.1"/>
    <property type="molecule type" value="Genomic_DNA"/>
</dbReference>
<organism evidence="3 4">
    <name type="scientific">Motiliproteus coralliicola</name>
    <dbReference type="NCBI Taxonomy" id="2283196"/>
    <lineage>
        <taxon>Bacteria</taxon>
        <taxon>Pseudomonadati</taxon>
        <taxon>Pseudomonadota</taxon>
        <taxon>Gammaproteobacteria</taxon>
        <taxon>Oceanospirillales</taxon>
        <taxon>Oceanospirillaceae</taxon>
        <taxon>Motiliproteus</taxon>
    </lineage>
</organism>